<protein>
    <recommendedName>
        <fullName evidence="6">DNA replication and repair protein RecF</fullName>
    </recommendedName>
</protein>
<evidence type="ECO:0000256" key="2">
    <source>
        <dbReference type="ARBA" id="ARBA00022705"/>
    </source>
</evidence>
<dbReference type="InterPro" id="IPR027417">
    <property type="entry name" value="P-loop_NTPase"/>
</dbReference>
<dbReference type="EMBL" id="KM066891">
    <property type="protein sequence ID" value="AIT39390.1"/>
    <property type="molecule type" value="Genomic_DNA"/>
</dbReference>
<evidence type="ECO:0000256" key="4">
    <source>
        <dbReference type="ARBA" id="ARBA00022840"/>
    </source>
</evidence>
<dbReference type="GO" id="GO:0003697">
    <property type="term" value="F:single-stranded DNA binding"/>
    <property type="evidence" value="ECO:0007669"/>
    <property type="project" value="UniProtKB-UniRule"/>
</dbReference>
<keyword evidence="2 6" id="KW-0235">DNA replication</keyword>
<organism evidence="10">
    <name type="scientific">Wolbachia pipientis</name>
    <dbReference type="NCBI Taxonomy" id="955"/>
    <lineage>
        <taxon>Bacteria</taxon>
        <taxon>Pseudomonadati</taxon>
        <taxon>Pseudomonadota</taxon>
        <taxon>Alphaproteobacteria</taxon>
        <taxon>Rickettsiales</taxon>
        <taxon>Anaplasmataceae</taxon>
        <taxon>Wolbachieae</taxon>
        <taxon>Wolbachia</taxon>
    </lineage>
</organism>
<feature type="domain" description="RecF/RecN/SMC N-terminal" evidence="7">
    <location>
        <begin position="6"/>
        <end position="346"/>
    </location>
</feature>
<keyword evidence="6" id="KW-0227">DNA damage</keyword>
<keyword evidence="1 6" id="KW-0963">Cytoplasm</keyword>
<dbReference type="EMBL" id="KM066892">
    <property type="protein sequence ID" value="AIT39391.1"/>
    <property type="molecule type" value="Genomic_DNA"/>
</dbReference>
<evidence type="ECO:0000259" key="7">
    <source>
        <dbReference type="Pfam" id="PF02463"/>
    </source>
</evidence>
<feature type="binding site" evidence="6">
    <location>
        <begin position="34"/>
        <end position="41"/>
    </location>
    <ligand>
        <name>ATP</name>
        <dbReference type="ChEBI" id="CHEBI:30616"/>
    </ligand>
</feature>
<keyword evidence="6" id="KW-0234">DNA repair</keyword>
<dbReference type="Pfam" id="PF02463">
    <property type="entry name" value="SMC_N"/>
    <property type="match status" value="1"/>
</dbReference>
<dbReference type="NCBIfam" id="TIGR00611">
    <property type="entry name" value="recf"/>
    <property type="match status" value="1"/>
</dbReference>
<dbReference type="PANTHER" id="PTHR32182">
    <property type="entry name" value="DNA REPLICATION AND REPAIR PROTEIN RECF"/>
    <property type="match status" value="1"/>
</dbReference>
<evidence type="ECO:0000313" key="10">
    <source>
        <dbReference type="EMBL" id="AIT39391.1"/>
    </source>
</evidence>
<dbReference type="GO" id="GO:0000731">
    <property type="term" value="P:DNA synthesis involved in DNA repair"/>
    <property type="evidence" value="ECO:0007669"/>
    <property type="project" value="TreeGrafter"/>
</dbReference>
<dbReference type="HAMAP" id="MF_00365">
    <property type="entry name" value="RecF"/>
    <property type="match status" value="1"/>
</dbReference>
<sequence length="359" mass="41888">MTTHCYIKKLKLYNFRSHSNFELDLDDRPVVITGKNGIGKTNILEAISLLAKSNGMKKAKISEMQNRFSNEDWAVHYDFFNGAELNSIGIGKNLNKKLIQIDRKIQSSYSSLYRISNVIWLIPQMDYILLSSPSDRLKFLDRIVSLFEENYTYCYMKYRKAKRERSELLRENILDENWLSSLENVMATNAVDILRMRLSVLKILQSTIDNHSCEFFPKASLKFSSQLTLDDTAEYFQNRLKENREKDSLTGRATFSVHNDNFRVFCQKVDMPINLCSTGEQKLLLLSIILSSVKARCIHYNKAPLLLLDDIMSHLDKYYRKALIEEVLSIQCQTWITDVNQDNFNNYLCSFKFFELSSK</sequence>
<keyword evidence="3 6" id="KW-0547">Nucleotide-binding</keyword>
<comment type="similarity">
    <text evidence="6">Belongs to the RecF family.</text>
</comment>
<evidence type="ECO:0000256" key="1">
    <source>
        <dbReference type="ARBA" id="ARBA00022490"/>
    </source>
</evidence>
<dbReference type="InterPro" id="IPR001238">
    <property type="entry name" value="DNA-binding_RecF"/>
</dbReference>
<dbReference type="GO" id="GO:0005524">
    <property type="term" value="F:ATP binding"/>
    <property type="evidence" value="ECO:0007669"/>
    <property type="project" value="UniProtKB-UniRule"/>
</dbReference>
<dbReference type="Gene3D" id="3.40.50.300">
    <property type="entry name" value="P-loop containing nucleotide triphosphate hydrolases"/>
    <property type="match status" value="1"/>
</dbReference>
<evidence type="ECO:0000313" key="8">
    <source>
        <dbReference type="EMBL" id="AIT39388.1"/>
    </source>
</evidence>
<evidence type="ECO:0000256" key="3">
    <source>
        <dbReference type="ARBA" id="ARBA00022741"/>
    </source>
</evidence>
<evidence type="ECO:0000313" key="9">
    <source>
        <dbReference type="EMBL" id="AIT39390.1"/>
    </source>
</evidence>
<dbReference type="GO" id="GO:0006260">
    <property type="term" value="P:DNA replication"/>
    <property type="evidence" value="ECO:0007669"/>
    <property type="project" value="UniProtKB-UniRule"/>
</dbReference>
<proteinExistence type="inferred from homology"/>
<keyword evidence="5 6" id="KW-0238">DNA-binding</keyword>
<dbReference type="InterPro" id="IPR042174">
    <property type="entry name" value="RecF_2"/>
</dbReference>
<dbReference type="AlphaFoldDB" id="A0A097GWA5"/>
<dbReference type="Gene3D" id="1.20.1050.90">
    <property type="entry name" value="RecF/RecN/SMC, N-terminal domain"/>
    <property type="match status" value="1"/>
</dbReference>
<accession>A0A097GWA5</accession>
<keyword evidence="6" id="KW-0742">SOS response</keyword>
<evidence type="ECO:0000256" key="5">
    <source>
        <dbReference type="ARBA" id="ARBA00023125"/>
    </source>
</evidence>
<dbReference type="InterPro" id="IPR003395">
    <property type="entry name" value="RecF/RecN/SMC_N"/>
</dbReference>
<dbReference type="EMBL" id="KM066889">
    <property type="protein sequence ID" value="AIT39388.1"/>
    <property type="molecule type" value="Genomic_DNA"/>
</dbReference>
<keyword evidence="4 6" id="KW-0067">ATP-binding</keyword>
<dbReference type="GO" id="GO:0005737">
    <property type="term" value="C:cytoplasm"/>
    <property type="evidence" value="ECO:0007669"/>
    <property type="project" value="UniProtKB-SubCell"/>
</dbReference>
<name>A0A097GWA5_WOLPI</name>
<evidence type="ECO:0000256" key="6">
    <source>
        <dbReference type="HAMAP-Rule" id="MF_00365"/>
    </source>
</evidence>
<comment type="function">
    <text evidence="6">The RecF protein is involved in DNA metabolism; it is required for DNA replication and normal SOS inducibility. RecF binds preferentially to single-stranded, linear DNA. It also seems to bind ATP.</text>
</comment>
<dbReference type="PANTHER" id="PTHR32182:SF0">
    <property type="entry name" value="DNA REPLICATION AND REPAIR PROTEIN RECF"/>
    <property type="match status" value="1"/>
</dbReference>
<comment type="subcellular location">
    <subcellularLocation>
        <location evidence="6">Cytoplasm</location>
    </subcellularLocation>
</comment>
<dbReference type="SUPFAM" id="SSF52540">
    <property type="entry name" value="P-loop containing nucleoside triphosphate hydrolases"/>
    <property type="match status" value="1"/>
</dbReference>
<gene>
    <name evidence="6 10" type="primary">recF</name>
</gene>
<dbReference type="GO" id="GO:0006302">
    <property type="term" value="P:double-strand break repair"/>
    <property type="evidence" value="ECO:0007669"/>
    <property type="project" value="TreeGrafter"/>
</dbReference>
<dbReference type="GO" id="GO:0009432">
    <property type="term" value="P:SOS response"/>
    <property type="evidence" value="ECO:0007669"/>
    <property type="project" value="UniProtKB-UniRule"/>
</dbReference>
<reference evidence="10" key="1">
    <citation type="journal article" date="2014" name="Genome Biol. Evol.">
        <title>Signs of neutralization in a redundant gene involved in homologous recombination in wolbachia endosymbionts.</title>
        <authorList>
            <person name="Badawi M."/>
            <person name="Giraud I."/>
            <person name="Vavre F."/>
            <person name="Greve P."/>
            <person name="Cordaux R."/>
        </authorList>
    </citation>
    <scope>NUCLEOTIDE SEQUENCE</scope>
    <source>
        <strain evidence="9">WBre</strain>
        <strain evidence="10">WVulC</strain>
        <strain evidence="8">WVulM</strain>
    </source>
</reference>